<feature type="transmembrane region" description="Helical" evidence="7">
    <location>
        <begin position="235"/>
        <end position="260"/>
    </location>
</feature>
<dbReference type="STRING" id="1797985.A2Y83_04900"/>
<feature type="transmembrane region" description="Helical" evidence="7">
    <location>
        <begin position="203"/>
        <end position="223"/>
    </location>
</feature>
<accession>A0A1F5S690</accession>
<dbReference type="Proteomes" id="UP000178323">
    <property type="component" value="Unassembled WGS sequence"/>
</dbReference>
<dbReference type="Pfam" id="PF03773">
    <property type="entry name" value="ArsP_1"/>
    <property type="match status" value="1"/>
</dbReference>
<organism evidence="8 9">
    <name type="scientific">Candidatus Falkowbacteria bacterium RBG_13_39_14</name>
    <dbReference type="NCBI Taxonomy" id="1797985"/>
    <lineage>
        <taxon>Bacteria</taxon>
        <taxon>Candidatus Falkowiibacteriota</taxon>
    </lineage>
</organism>
<keyword evidence="6 7" id="KW-0472">Membrane</keyword>
<reference evidence="8 9" key="1">
    <citation type="journal article" date="2016" name="Nat. Commun.">
        <title>Thousands of microbial genomes shed light on interconnected biogeochemical processes in an aquifer system.</title>
        <authorList>
            <person name="Anantharaman K."/>
            <person name="Brown C.T."/>
            <person name="Hug L.A."/>
            <person name="Sharon I."/>
            <person name="Castelle C.J."/>
            <person name="Probst A.J."/>
            <person name="Thomas B.C."/>
            <person name="Singh A."/>
            <person name="Wilkins M.J."/>
            <person name="Karaoz U."/>
            <person name="Brodie E.L."/>
            <person name="Williams K.H."/>
            <person name="Hubbard S.S."/>
            <person name="Banfield J.F."/>
        </authorList>
    </citation>
    <scope>NUCLEOTIDE SEQUENCE [LARGE SCALE GENOMIC DNA]</scope>
</reference>
<evidence type="ECO:0000256" key="2">
    <source>
        <dbReference type="ARBA" id="ARBA00006386"/>
    </source>
</evidence>
<proteinExistence type="inferred from homology"/>
<comment type="subcellular location">
    <subcellularLocation>
        <location evidence="1">Cell membrane</location>
        <topology evidence="1">Multi-pass membrane protein</topology>
    </subcellularLocation>
</comment>
<feature type="transmembrane region" description="Helical" evidence="7">
    <location>
        <begin position="137"/>
        <end position="157"/>
    </location>
</feature>
<name>A0A1F5S690_9BACT</name>
<dbReference type="InterPro" id="IPR053166">
    <property type="entry name" value="UPF0718_permease"/>
</dbReference>
<dbReference type="EMBL" id="MFFS01000034">
    <property type="protein sequence ID" value="OGF22238.1"/>
    <property type="molecule type" value="Genomic_DNA"/>
</dbReference>
<dbReference type="PANTHER" id="PTHR42775:SF1">
    <property type="entry name" value="PERMEASE RV2963-RELATED"/>
    <property type="match status" value="1"/>
</dbReference>
<feature type="transmembrane region" description="Helical" evidence="7">
    <location>
        <begin position="108"/>
        <end position="130"/>
    </location>
</feature>
<sequence>MDIFYPIKIFSDWITHAVFGLVPKTIFGEAINFFIYDTLKIFILLSVIIFTISIIRSFLPPEKIRNILSRKNKFFGHFLAGTFGIITPFCSCSAVPLFLGFVEAGAPLGITFSFLVASPMINEVALVMLLGMFGLKVASIYIISGLVIAIFSGIIIGKLKVENLVESFVFNNKIKNLENGNKMSWKERTQYAQNYTWGIVKKVWLYILIGIGLGAWIHGYVPANFLAQYAGADKWYAVPLAVLVGIPLYSNAAGVIPIVSALTEKGVALGTVLAFMMAVTGLSLPEFLILKRIMKIKLILIFASIVGVGIIFTGYLFNLILK</sequence>
<evidence type="ECO:0000313" key="9">
    <source>
        <dbReference type="Proteomes" id="UP000178323"/>
    </source>
</evidence>
<feature type="transmembrane region" description="Helical" evidence="7">
    <location>
        <begin position="41"/>
        <end position="59"/>
    </location>
</feature>
<gene>
    <name evidence="8" type="ORF">A2Y83_04900</name>
</gene>
<feature type="transmembrane region" description="Helical" evidence="7">
    <location>
        <begin position="266"/>
        <end position="284"/>
    </location>
</feature>
<dbReference type="AlphaFoldDB" id="A0A1F5S690"/>
<dbReference type="InterPro" id="IPR005524">
    <property type="entry name" value="DUF318"/>
</dbReference>
<feature type="transmembrane region" description="Helical" evidence="7">
    <location>
        <begin position="79"/>
        <end position="102"/>
    </location>
</feature>
<protein>
    <recommendedName>
        <fullName evidence="10">Permease</fullName>
    </recommendedName>
</protein>
<evidence type="ECO:0000256" key="1">
    <source>
        <dbReference type="ARBA" id="ARBA00004651"/>
    </source>
</evidence>
<evidence type="ECO:0000313" key="8">
    <source>
        <dbReference type="EMBL" id="OGF22238.1"/>
    </source>
</evidence>
<dbReference type="GO" id="GO:0005886">
    <property type="term" value="C:plasma membrane"/>
    <property type="evidence" value="ECO:0007669"/>
    <property type="project" value="UniProtKB-SubCell"/>
</dbReference>
<evidence type="ECO:0000256" key="4">
    <source>
        <dbReference type="ARBA" id="ARBA00022692"/>
    </source>
</evidence>
<evidence type="ECO:0000256" key="3">
    <source>
        <dbReference type="ARBA" id="ARBA00022475"/>
    </source>
</evidence>
<evidence type="ECO:0000256" key="6">
    <source>
        <dbReference type="ARBA" id="ARBA00023136"/>
    </source>
</evidence>
<evidence type="ECO:0000256" key="7">
    <source>
        <dbReference type="SAM" id="Phobius"/>
    </source>
</evidence>
<comment type="caution">
    <text evidence="8">The sequence shown here is derived from an EMBL/GenBank/DDBJ whole genome shotgun (WGS) entry which is preliminary data.</text>
</comment>
<dbReference type="PANTHER" id="PTHR42775">
    <property type="entry name" value="PERMEASE RV2963-RELATED"/>
    <property type="match status" value="1"/>
</dbReference>
<feature type="transmembrane region" description="Helical" evidence="7">
    <location>
        <begin position="296"/>
        <end position="317"/>
    </location>
</feature>
<evidence type="ECO:0000256" key="5">
    <source>
        <dbReference type="ARBA" id="ARBA00022989"/>
    </source>
</evidence>
<keyword evidence="5 7" id="KW-1133">Transmembrane helix</keyword>
<comment type="similarity">
    <text evidence="2">Belongs to the UPF0718 family.</text>
</comment>
<keyword evidence="4 7" id="KW-0812">Transmembrane</keyword>
<evidence type="ECO:0008006" key="10">
    <source>
        <dbReference type="Google" id="ProtNLM"/>
    </source>
</evidence>
<keyword evidence="3" id="KW-1003">Cell membrane</keyword>